<dbReference type="PANTHER" id="PTHR33745">
    <property type="entry name" value="RSBT ANTAGONIST PROTEIN RSBS-RELATED"/>
    <property type="match status" value="1"/>
</dbReference>
<dbReference type="InterPro" id="IPR036513">
    <property type="entry name" value="STAS_dom_sf"/>
</dbReference>
<keyword evidence="1" id="KW-0597">Phosphoprotein</keyword>
<dbReference type="Gene3D" id="3.30.750.24">
    <property type="entry name" value="STAS domain"/>
    <property type="match status" value="1"/>
</dbReference>
<evidence type="ECO:0000313" key="3">
    <source>
        <dbReference type="EMBL" id="MBZ5708708.1"/>
    </source>
</evidence>
<proteinExistence type="predicted"/>
<comment type="caution">
    <text evidence="3">The sequence shown here is derived from an EMBL/GenBank/DDBJ whole genome shotgun (WGS) entry which is preliminary data.</text>
</comment>
<evidence type="ECO:0000313" key="4">
    <source>
        <dbReference type="Proteomes" id="UP001139031"/>
    </source>
</evidence>
<dbReference type="Pfam" id="PF01740">
    <property type="entry name" value="STAS"/>
    <property type="match status" value="1"/>
</dbReference>
<feature type="domain" description="STAS" evidence="2">
    <location>
        <begin position="150"/>
        <end position="265"/>
    </location>
</feature>
<dbReference type="CDD" id="cd07041">
    <property type="entry name" value="STAS_RsbR_RsbS_like"/>
    <property type="match status" value="1"/>
</dbReference>
<organism evidence="3 4">
    <name type="scientific">Nannocystis pusilla</name>
    <dbReference type="NCBI Taxonomy" id="889268"/>
    <lineage>
        <taxon>Bacteria</taxon>
        <taxon>Pseudomonadati</taxon>
        <taxon>Myxococcota</taxon>
        <taxon>Polyangia</taxon>
        <taxon>Nannocystales</taxon>
        <taxon>Nannocystaceae</taxon>
        <taxon>Nannocystis</taxon>
    </lineage>
</organism>
<gene>
    <name evidence="3" type="ORF">K7C98_05530</name>
</gene>
<dbReference type="EMBL" id="JAIRAU010000001">
    <property type="protein sequence ID" value="MBZ5708708.1"/>
    <property type="molecule type" value="Genomic_DNA"/>
</dbReference>
<name>A0ABS7TKJ8_9BACT</name>
<keyword evidence="4" id="KW-1185">Reference proteome</keyword>
<dbReference type="InterPro" id="IPR051932">
    <property type="entry name" value="Bact_StressResp_Reg"/>
</dbReference>
<sequence length="273" mass="29027">MQRLVDAFRARLNDNVAESAARIRRAKLPFYEGLTDAQLSATLARAFEAAAADVARGEPHALLQRMRDIAVVRSQRGVAVMDVVTGLNIGFQAVSDDLAALHPDDLELRLAWEQARAKIAYAGAAVLADTYLEAREAVVRAKSEALVQLSLRVLPLYPGVVVLPLLGELGAERAQQITEALLAAVAHHSASYALIDLSGVPTLDTDEAVQLLARATQAIELLGATPILVGIQPAVAQSMSTRGVSVRVPTLADLASGLRHALRGLGVELTSKR</sequence>
<evidence type="ECO:0000259" key="2">
    <source>
        <dbReference type="PROSITE" id="PS50801"/>
    </source>
</evidence>
<protein>
    <submittedName>
        <fullName evidence="3">STAS domain-containing protein</fullName>
    </submittedName>
</protein>
<dbReference type="PROSITE" id="PS50801">
    <property type="entry name" value="STAS"/>
    <property type="match status" value="1"/>
</dbReference>
<dbReference type="Proteomes" id="UP001139031">
    <property type="component" value="Unassembled WGS sequence"/>
</dbReference>
<evidence type="ECO:0000256" key="1">
    <source>
        <dbReference type="ARBA" id="ARBA00022553"/>
    </source>
</evidence>
<reference evidence="3" key="1">
    <citation type="submission" date="2021-08" db="EMBL/GenBank/DDBJ databases">
        <authorList>
            <person name="Stevens D.C."/>
        </authorList>
    </citation>
    <scope>NUCLEOTIDE SEQUENCE</scope>
    <source>
        <strain evidence="3">DSM 53165</strain>
    </source>
</reference>
<dbReference type="RefSeq" id="WP_224190472.1">
    <property type="nucleotide sequence ID" value="NZ_JAIRAU010000001.1"/>
</dbReference>
<accession>A0ABS7TKJ8</accession>
<dbReference type="InterPro" id="IPR002645">
    <property type="entry name" value="STAS_dom"/>
</dbReference>
<dbReference type="SUPFAM" id="SSF52091">
    <property type="entry name" value="SpoIIaa-like"/>
    <property type="match status" value="1"/>
</dbReference>
<dbReference type="PANTHER" id="PTHR33745:SF3">
    <property type="entry name" value="RSBT CO-ANTAGONIST PROTEIN RSBRC"/>
    <property type="match status" value="1"/>
</dbReference>